<dbReference type="Proteomes" id="UP000218172">
    <property type="component" value="Unassembled WGS sequence"/>
</dbReference>
<dbReference type="InterPro" id="IPR020904">
    <property type="entry name" value="Sc_DH/Rdtase_CS"/>
</dbReference>
<comment type="similarity">
    <text evidence="1">Belongs to the short-chain dehydrogenases/reductases (SDR) family.</text>
</comment>
<protein>
    <submittedName>
        <fullName evidence="3">Oxidoreductase</fullName>
    </submittedName>
</protein>
<dbReference type="PROSITE" id="PS00061">
    <property type="entry name" value="ADH_SHORT"/>
    <property type="match status" value="1"/>
</dbReference>
<dbReference type="PANTHER" id="PTHR43639:SF1">
    <property type="entry name" value="SHORT-CHAIN DEHYDROGENASE_REDUCTASE FAMILY PROTEIN"/>
    <property type="match status" value="1"/>
</dbReference>
<comment type="caution">
    <text evidence="3">The sequence shown here is derived from an EMBL/GenBank/DDBJ whole genome shotgun (WGS) entry which is preliminary data.</text>
</comment>
<dbReference type="FunFam" id="3.40.50.720:FF:000084">
    <property type="entry name" value="Short-chain dehydrogenase reductase"/>
    <property type="match status" value="1"/>
</dbReference>
<dbReference type="Pfam" id="PF13561">
    <property type="entry name" value="adh_short_C2"/>
    <property type="match status" value="1"/>
</dbReference>
<organism evidence="3 4">
    <name type="scientific">SAR86 cluster bacterium</name>
    <dbReference type="NCBI Taxonomy" id="2030880"/>
    <lineage>
        <taxon>Bacteria</taxon>
        <taxon>Pseudomonadati</taxon>
        <taxon>Pseudomonadota</taxon>
        <taxon>Gammaproteobacteria</taxon>
        <taxon>SAR86 cluster</taxon>
    </lineage>
</organism>
<dbReference type="InterPro" id="IPR002347">
    <property type="entry name" value="SDR_fam"/>
</dbReference>
<reference evidence="4" key="1">
    <citation type="submission" date="2017-08" db="EMBL/GenBank/DDBJ databases">
        <title>A dynamic microbial community with high functional redundancy inhabits the cold, oxic subseafloor aquifer.</title>
        <authorList>
            <person name="Tully B.J."/>
            <person name="Wheat C.G."/>
            <person name="Glazer B.T."/>
            <person name="Huber J.A."/>
        </authorList>
    </citation>
    <scope>NUCLEOTIDE SEQUENCE [LARGE SCALE GENOMIC DNA]</scope>
</reference>
<dbReference type="InterPro" id="IPR036291">
    <property type="entry name" value="NAD(P)-bd_dom_sf"/>
</dbReference>
<name>A0A2A4MUX9_9GAMM</name>
<proteinExistence type="inferred from homology"/>
<evidence type="ECO:0000256" key="2">
    <source>
        <dbReference type="ARBA" id="ARBA00023002"/>
    </source>
</evidence>
<keyword evidence="2" id="KW-0560">Oxidoreductase</keyword>
<dbReference type="Gene3D" id="3.40.50.720">
    <property type="entry name" value="NAD(P)-binding Rossmann-like Domain"/>
    <property type="match status" value="1"/>
</dbReference>
<evidence type="ECO:0000313" key="3">
    <source>
        <dbReference type="EMBL" id="PCH63723.1"/>
    </source>
</evidence>
<dbReference type="SUPFAM" id="SSF51735">
    <property type="entry name" value="NAD(P)-binding Rossmann-fold domains"/>
    <property type="match status" value="1"/>
</dbReference>
<dbReference type="PRINTS" id="PR00080">
    <property type="entry name" value="SDRFAMILY"/>
</dbReference>
<dbReference type="PRINTS" id="PR00081">
    <property type="entry name" value="GDHRDH"/>
</dbReference>
<sequence>MNNKVAIITGSSSGVGAATARLLASQGCHIVINYNANAAGAEAVAEDCHKLGVETLICAANVAEDEQCIAMAQQAIAKWGHIDILVNNAGTTKFCDHDDLDGLSSADFQHIYGVNVIGAYQMIRAVSKQMQQQEQGGAVVNIASTAAVTGIGSSVAYAASKGAMVTMTLSLARALGPRLRINAVCPGFIEGEWLRKGFGDEKYEKVMKFNRDSSPLGVNATPETVAEAILHFITGPQVVTGETLMVDGGRHLSSTPLMRR</sequence>
<accession>A0A2A4MUX9</accession>
<dbReference type="AlphaFoldDB" id="A0A2A4MUX9"/>
<evidence type="ECO:0000256" key="1">
    <source>
        <dbReference type="ARBA" id="ARBA00006484"/>
    </source>
</evidence>
<dbReference type="GO" id="GO:0016491">
    <property type="term" value="F:oxidoreductase activity"/>
    <property type="evidence" value="ECO:0007669"/>
    <property type="project" value="UniProtKB-KW"/>
</dbReference>
<dbReference type="EMBL" id="NVQR01000009">
    <property type="protein sequence ID" value="PCH63723.1"/>
    <property type="molecule type" value="Genomic_DNA"/>
</dbReference>
<evidence type="ECO:0000313" key="4">
    <source>
        <dbReference type="Proteomes" id="UP000218172"/>
    </source>
</evidence>
<gene>
    <name evidence="3" type="ORF">COC19_00715</name>
</gene>
<dbReference type="PANTHER" id="PTHR43639">
    <property type="entry name" value="OXIDOREDUCTASE, SHORT-CHAIN DEHYDROGENASE/REDUCTASE FAMILY (AFU_ORTHOLOGUE AFUA_5G02870)"/>
    <property type="match status" value="1"/>
</dbReference>
<dbReference type="CDD" id="cd05233">
    <property type="entry name" value="SDR_c"/>
    <property type="match status" value="1"/>
</dbReference>